<name>A0A1M4SIV7_9BACT</name>
<dbReference type="RefSeq" id="WP_073058811.1">
    <property type="nucleotide sequence ID" value="NZ_FQUS01000001.1"/>
</dbReference>
<evidence type="ECO:0000313" key="3">
    <source>
        <dbReference type="Proteomes" id="UP000184041"/>
    </source>
</evidence>
<keyword evidence="3" id="KW-1185">Reference proteome</keyword>
<evidence type="ECO:0000313" key="2">
    <source>
        <dbReference type="EMBL" id="SHE32145.1"/>
    </source>
</evidence>
<keyword evidence="1" id="KW-0812">Transmembrane</keyword>
<feature type="transmembrane region" description="Helical" evidence="1">
    <location>
        <begin position="9"/>
        <end position="29"/>
    </location>
</feature>
<dbReference type="EMBL" id="FQUS01000001">
    <property type="protein sequence ID" value="SHE32145.1"/>
    <property type="molecule type" value="Genomic_DNA"/>
</dbReference>
<protein>
    <recommendedName>
        <fullName evidence="4">DUF1499 domain-containing protein</fullName>
    </recommendedName>
</protein>
<proteinExistence type="predicted"/>
<organism evidence="2 3">
    <name type="scientific">Fodinibius roseus</name>
    <dbReference type="NCBI Taxonomy" id="1194090"/>
    <lineage>
        <taxon>Bacteria</taxon>
        <taxon>Pseudomonadati</taxon>
        <taxon>Balneolota</taxon>
        <taxon>Balneolia</taxon>
        <taxon>Balneolales</taxon>
        <taxon>Balneolaceae</taxon>
        <taxon>Fodinibius</taxon>
    </lineage>
</organism>
<dbReference type="InterPro" id="IPR010865">
    <property type="entry name" value="DUF1499"/>
</dbReference>
<gene>
    <name evidence="2" type="ORF">SAMN05443144_10149</name>
</gene>
<sequence>MKKNRISRWALFSMIFGIAAVLVLLLSGYGYQWNWWELGVAFSWLLPASAVLALIGLALALVYLFARWKGGANLSAKTVTAGVVLGLAVLVTVGYWFYQAQQYPPIHDISTDIDNPPEFRGIVPLRAEASNDTTYGDREKADTQREHYPDIQTLYLEEEYPEAFDRALEAARQMPWEQIVTSDKEQGLIEAFDKLPWFGFIDDVVIRVDTAETRGRSKIDVRSVSRIGRGDIGVNAHRIREYLEVVRNMRDNE</sequence>
<evidence type="ECO:0008006" key="4">
    <source>
        <dbReference type="Google" id="ProtNLM"/>
    </source>
</evidence>
<dbReference type="Pfam" id="PF07386">
    <property type="entry name" value="DUF1499"/>
    <property type="match status" value="1"/>
</dbReference>
<reference evidence="2 3" key="1">
    <citation type="submission" date="2016-11" db="EMBL/GenBank/DDBJ databases">
        <authorList>
            <person name="Jaros S."/>
            <person name="Januszkiewicz K."/>
            <person name="Wedrychowicz H."/>
        </authorList>
    </citation>
    <scope>NUCLEOTIDE SEQUENCE [LARGE SCALE GENOMIC DNA]</scope>
    <source>
        <strain evidence="2 3">DSM 21986</strain>
    </source>
</reference>
<accession>A0A1M4SIV7</accession>
<keyword evidence="1" id="KW-0472">Membrane</keyword>
<keyword evidence="1" id="KW-1133">Transmembrane helix</keyword>
<evidence type="ECO:0000256" key="1">
    <source>
        <dbReference type="SAM" id="Phobius"/>
    </source>
</evidence>
<dbReference type="Proteomes" id="UP000184041">
    <property type="component" value="Unassembled WGS sequence"/>
</dbReference>
<feature type="transmembrane region" description="Helical" evidence="1">
    <location>
        <begin position="78"/>
        <end position="98"/>
    </location>
</feature>
<dbReference type="AlphaFoldDB" id="A0A1M4SIV7"/>
<feature type="transmembrane region" description="Helical" evidence="1">
    <location>
        <begin position="41"/>
        <end position="66"/>
    </location>
</feature>
<dbReference type="OrthoDB" id="1523552at2"/>